<keyword evidence="1" id="KW-0812">Transmembrane</keyword>
<feature type="domain" description="Solute-binding protein family 3/N-terminal" evidence="2">
    <location>
        <begin position="81"/>
        <end position="368"/>
    </location>
</feature>
<organism evidence="3 4">
    <name type="scientific">Parastrongyloides trichosuri</name>
    <name type="common">Possum-specific nematode worm</name>
    <dbReference type="NCBI Taxonomy" id="131310"/>
    <lineage>
        <taxon>Eukaryota</taxon>
        <taxon>Metazoa</taxon>
        <taxon>Ecdysozoa</taxon>
        <taxon>Nematoda</taxon>
        <taxon>Chromadorea</taxon>
        <taxon>Rhabditida</taxon>
        <taxon>Tylenchina</taxon>
        <taxon>Panagrolaimomorpha</taxon>
        <taxon>Strongyloidoidea</taxon>
        <taxon>Strongyloididae</taxon>
        <taxon>Parastrongyloides</taxon>
    </lineage>
</organism>
<keyword evidence="3" id="KW-1185">Reference proteome</keyword>
<dbReference type="AlphaFoldDB" id="A0A0N4ZT04"/>
<dbReference type="InterPro" id="IPR040128">
    <property type="entry name" value="T25E4.2-like"/>
</dbReference>
<sequence length="441" mass="51112">MNIAEKNMSIFRVGVFPLNPDAYNCFDKMPYEYCDKPGFEMEIISTVLKILKWNWTVIDVQKMYNISLASNIFGKKLPFTSNFTGLLGLLQSDLIDIAVPSMRITEERLEACIFTHPISYIKQIYIIKAPSDYYSVDFITKTLDSLVWLVLFSLIIFITIVNFLFTLASIKMSLPPNKNKQSKIRIISTSATETIAILLRQPVSTHSIFSWNLFQIIFILSFLVFYNYFQSSMNSKLIAPEMARVPFTNQEELVNLLESHKTYLTYYDDTLPICTLANNCERLERALKKNPIKVHRDQKGLKDEISKGGVYFGTYDTDFFSLPISIWSKTDNFIAIMDQNEVSTFSSFAFNKNKYKERERFNEALSGMLRGIKTIATSGDYYSKKKPFSTKITSKDLQNKSLNLYQHMKQLFVMYLCGLLLSVFILCLEVFLNCFHNKRFF</sequence>
<keyword evidence="1" id="KW-1133">Transmembrane helix</keyword>
<keyword evidence="1" id="KW-0472">Membrane</keyword>
<feature type="transmembrane region" description="Helical" evidence="1">
    <location>
        <begin position="208"/>
        <end position="229"/>
    </location>
</feature>
<dbReference type="InterPro" id="IPR001638">
    <property type="entry name" value="Solute-binding_3/MltF_N"/>
</dbReference>
<feature type="transmembrane region" description="Helical" evidence="1">
    <location>
        <begin position="411"/>
        <end position="432"/>
    </location>
</feature>
<dbReference type="Proteomes" id="UP000038045">
    <property type="component" value="Unplaced"/>
</dbReference>
<accession>A0A0N4ZT04</accession>
<evidence type="ECO:0000313" key="4">
    <source>
        <dbReference type="WBParaSite" id="PTRK_0001163600.1"/>
    </source>
</evidence>
<proteinExistence type="predicted"/>
<evidence type="ECO:0000313" key="3">
    <source>
        <dbReference type="Proteomes" id="UP000038045"/>
    </source>
</evidence>
<name>A0A0N4ZT04_PARTI</name>
<protein>
    <submittedName>
        <fullName evidence="4">PBPb domain-containing protein</fullName>
    </submittedName>
</protein>
<dbReference type="WBParaSite" id="PTRK_0001163600.1">
    <property type="protein sequence ID" value="PTRK_0001163600.1"/>
    <property type="gene ID" value="PTRK_0001163600"/>
</dbReference>
<dbReference type="PANTHER" id="PTHR22714">
    <property type="entry name" value="PROTEIN CBG02446-RELATED"/>
    <property type="match status" value="1"/>
</dbReference>
<evidence type="ECO:0000256" key="1">
    <source>
        <dbReference type="SAM" id="Phobius"/>
    </source>
</evidence>
<reference evidence="4" key="1">
    <citation type="submission" date="2017-02" db="UniProtKB">
        <authorList>
            <consortium name="WormBaseParasite"/>
        </authorList>
    </citation>
    <scope>IDENTIFICATION</scope>
</reference>
<dbReference type="PANTHER" id="PTHR22714:SF3">
    <property type="entry name" value="PBPE DOMAIN-CONTAINING PROTEIN"/>
    <property type="match status" value="1"/>
</dbReference>
<feature type="transmembrane region" description="Helical" evidence="1">
    <location>
        <begin position="146"/>
        <end position="170"/>
    </location>
</feature>
<dbReference type="STRING" id="131310.A0A0N4ZT04"/>
<dbReference type="SUPFAM" id="SSF53850">
    <property type="entry name" value="Periplasmic binding protein-like II"/>
    <property type="match status" value="1"/>
</dbReference>
<dbReference type="Gene3D" id="3.40.190.10">
    <property type="entry name" value="Periplasmic binding protein-like II"/>
    <property type="match status" value="1"/>
</dbReference>
<evidence type="ECO:0000259" key="2">
    <source>
        <dbReference type="Pfam" id="PF00497"/>
    </source>
</evidence>
<dbReference type="Pfam" id="PF00497">
    <property type="entry name" value="SBP_bac_3"/>
    <property type="match status" value="1"/>
</dbReference>